<organism evidence="10 11">
    <name type="scientific">Pristionchus fissidentatus</name>
    <dbReference type="NCBI Taxonomy" id="1538716"/>
    <lineage>
        <taxon>Eukaryota</taxon>
        <taxon>Metazoa</taxon>
        <taxon>Ecdysozoa</taxon>
        <taxon>Nematoda</taxon>
        <taxon>Chromadorea</taxon>
        <taxon>Rhabditida</taxon>
        <taxon>Rhabditina</taxon>
        <taxon>Diplogasteromorpha</taxon>
        <taxon>Diplogasteroidea</taxon>
        <taxon>Neodiplogasteridae</taxon>
        <taxon>Pristionchus</taxon>
    </lineage>
</organism>
<dbReference type="Proteomes" id="UP001432322">
    <property type="component" value="Unassembled WGS sequence"/>
</dbReference>
<dbReference type="GO" id="GO:0003777">
    <property type="term" value="F:microtubule motor activity"/>
    <property type="evidence" value="ECO:0007669"/>
    <property type="project" value="InterPro"/>
</dbReference>
<feature type="compositionally biased region" description="Polar residues" evidence="8">
    <location>
        <begin position="598"/>
        <end position="608"/>
    </location>
</feature>
<dbReference type="PRINTS" id="PR00380">
    <property type="entry name" value="KINESINHEAVY"/>
</dbReference>
<dbReference type="GO" id="GO:0005524">
    <property type="term" value="F:ATP binding"/>
    <property type="evidence" value="ECO:0007669"/>
    <property type="project" value="UniProtKB-UniRule"/>
</dbReference>
<feature type="domain" description="Kinesin motor" evidence="9">
    <location>
        <begin position="253"/>
        <end position="572"/>
    </location>
</feature>
<feature type="binding site" evidence="5">
    <location>
        <begin position="332"/>
        <end position="339"/>
    </location>
    <ligand>
        <name>ATP</name>
        <dbReference type="ChEBI" id="CHEBI:30616"/>
    </ligand>
</feature>
<name>A0AAV5V6K7_9BILA</name>
<evidence type="ECO:0000256" key="6">
    <source>
        <dbReference type="RuleBase" id="RU000394"/>
    </source>
</evidence>
<dbReference type="InterPro" id="IPR001752">
    <property type="entry name" value="Kinesin_motor_dom"/>
</dbReference>
<evidence type="ECO:0000256" key="5">
    <source>
        <dbReference type="PROSITE-ProRule" id="PRU00283"/>
    </source>
</evidence>
<keyword evidence="6" id="KW-0493">Microtubule</keyword>
<dbReference type="GO" id="GO:0005874">
    <property type="term" value="C:microtubule"/>
    <property type="evidence" value="ECO:0007669"/>
    <property type="project" value="UniProtKB-KW"/>
</dbReference>
<evidence type="ECO:0000256" key="7">
    <source>
        <dbReference type="SAM" id="Coils"/>
    </source>
</evidence>
<feature type="region of interest" description="Disordered" evidence="8">
    <location>
        <begin position="583"/>
        <end position="608"/>
    </location>
</feature>
<feature type="region of interest" description="Disordered" evidence="8">
    <location>
        <begin position="1"/>
        <end position="20"/>
    </location>
</feature>
<keyword evidence="7" id="KW-0175">Coiled coil</keyword>
<keyword evidence="3 5" id="KW-0067">ATP-binding</keyword>
<dbReference type="AlphaFoldDB" id="A0AAV5V6K7"/>
<protein>
    <recommendedName>
        <fullName evidence="6">Kinesin-like protein</fullName>
    </recommendedName>
</protein>
<proteinExistence type="inferred from homology"/>
<comment type="subcellular location">
    <subcellularLocation>
        <location evidence="1">Cytoplasm</location>
        <location evidence="1">Cytoskeleton</location>
    </subcellularLocation>
</comment>
<evidence type="ECO:0000313" key="11">
    <source>
        <dbReference type="Proteomes" id="UP001432322"/>
    </source>
</evidence>
<dbReference type="PROSITE" id="PS50067">
    <property type="entry name" value="KINESIN_MOTOR_2"/>
    <property type="match status" value="1"/>
</dbReference>
<dbReference type="PANTHER" id="PTHR47972:SF28">
    <property type="entry name" value="KINESIN-LIKE PROTEIN KLP-3"/>
    <property type="match status" value="1"/>
</dbReference>
<evidence type="ECO:0000256" key="3">
    <source>
        <dbReference type="ARBA" id="ARBA00022840"/>
    </source>
</evidence>
<evidence type="ECO:0000259" key="9">
    <source>
        <dbReference type="PROSITE" id="PS50067"/>
    </source>
</evidence>
<dbReference type="SMART" id="SM00129">
    <property type="entry name" value="KISc"/>
    <property type="match status" value="1"/>
</dbReference>
<dbReference type="GO" id="GO:0007018">
    <property type="term" value="P:microtubule-based movement"/>
    <property type="evidence" value="ECO:0007669"/>
    <property type="project" value="InterPro"/>
</dbReference>
<evidence type="ECO:0000256" key="1">
    <source>
        <dbReference type="ARBA" id="ARBA00004245"/>
    </source>
</evidence>
<dbReference type="InterPro" id="IPR027417">
    <property type="entry name" value="P-loop_NTPase"/>
</dbReference>
<dbReference type="GO" id="GO:0008017">
    <property type="term" value="F:microtubule binding"/>
    <property type="evidence" value="ECO:0007669"/>
    <property type="project" value="InterPro"/>
</dbReference>
<accession>A0AAV5V6K7</accession>
<feature type="coiled-coil region" evidence="7">
    <location>
        <begin position="48"/>
        <end position="79"/>
    </location>
</feature>
<dbReference type="PROSITE" id="PS00411">
    <property type="entry name" value="KINESIN_MOTOR_1"/>
    <property type="match status" value="1"/>
</dbReference>
<feature type="coiled-coil region" evidence="7">
    <location>
        <begin position="179"/>
        <end position="209"/>
    </location>
</feature>
<keyword evidence="4" id="KW-0963">Cytoplasm</keyword>
<dbReference type="PANTHER" id="PTHR47972">
    <property type="entry name" value="KINESIN-LIKE PROTEIN KLP-3"/>
    <property type="match status" value="1"/>
</dbReference>
<evidence type="ECO:0000313" key="10">
    <source>
        <dbReference type="EMBL" id="GMT14417.1"/>
    </source>
</evidence>
<keyword evidence="4" id="KW-0206">Cytoskeleton</keyword>
<comment type="similarity">
    <text evidence="5 6">Belongs to the TRAFAC class myosin-kinesin ATPase superfamily. Kinesin family.</text>
</comment>
<sequence>SIDNHQMGDQSPSHSDYSSGVDSTNYFQQCKYIHEVELVNMKLQMRILETHLETKDRLLRNLEDIIDEQETRIANMEDFIQGRTAEYTPSTVMLHGISALSIDFGALSEENLRLKEEMRTRMRKERINDLMEADEDYESDMTSVSGEGCESARNGTNEVMTQSAIVASKARAFIDEHQISRLKRCAEELKNEKDELKRLSQDMKDAFTVCMGEVRLLLESKTVDFFKVLMERYKAEMERRKTLHNQLVELNGNIRVFYRIRPLLSTRDQAAIRIDSMDEGVVHLEHSSGRKTSRSADFVIPTRFTQNQIFDKVSPIVTSCIDGYNVCIFAYGHTGSGKTYTMEGPSSDPGINQRAILQLFESAQERGRDIEYTIKLSMIEIYNDKIRDLLSPSSSSSSSLLLRRDESGHLSIPGLEGRIVNSPTDVENVLKEGSNSRVVAATDANENSSRSHVIVRVHVHAKNNVTGMTTIGRLNLVDLAGSERVSQTNATGQLLKEAQAINKSLSELGNVVFALRQGQKHVPFRNCVLTRMLEDSLQGDSKTLVLVHIAPEEAHVCESISSINFAEKIGQVQTKVNSAFKRAESVRKSSRIPGKLDSPQTTPKKTTK</sequence>
<dbReference type="Gene3D" id="3.40.850.10">
    <property type="entry name" value="Kinesin motor domain"/>
    <property type="match status" value="1"/>
</dbReference>
<feature type="non-terminal residue" evidence="10">
    <location>
        <position position="1"/>
    </location>
</feature>
<evidence type="ECO:0000256" key="8">
    <source>
        <dbReference type="SAM" id="MobiDB-lite"/>
    </source>
</evidence>
<dbReference type="EMBL" id="BTSY01000002">
    <property type="protein sequence ID" value="GMT14417.1"/>
    <property type="molecule type" value="Genomic_DNA"/>
</dbReference>
<dbReference type="InterPro" id="IPR019821">
    <property type="entry name" value="Kinesin_motor_CS"/>
</dbReference>
<keyword evidence="2 5" id="KW-0547">Nucleotide-binding</keyword>
<evidence type="ECO:0000256" key="2">
    <source>
        <dbReference type="ARBA" id="ARBA00022741"/>
    </source>
</evidence>
<dbReference type="InterPro" id="IPR027640">
    <property type="entry name" value="Kinesin-like_fam"/>
</dbReference>
<comment type="caution">
    <text evidence="10">The sequence shown here is derived from an EMBL/GenBank/DDBJ whole genome shotgun (WGS) entry which is preliminary data.</text>
</comment>
<evidence type="ECO:0000256" key="4">
    <source>
        <dbReference type="ARBA" id="ARBA00023212"/>
    </source>
</evidence>
<dbReference type="Pfam" id="PF00225">
    <property type="entry name" value="Kinesin"/>
    <property type="match status" value="1"/>
</dbReference>
<gene>
    <name evidence="10" type="ORF">PFISCL1PPCAC_5714</name>
</gene>
<dbReference type="InterPro" id="IPR036961">
    <property type="entry name" value="Kinesin_motor_dom_sf"/>
</dbReference>
<reference evidence="10" key="1">
    <citation type="submission" date="2023-10" db="EMBL/GenBank/DDBJ databases">
        <title>Genome assembly of Pristionchus species.</title>
        <authorList>
            <person name="Yoshida K."/>
            <person name="Sommer R.J."/>
        </authorList>
    </citation>
    <scope>NUCLEOTIDE SEQUENCE</scope>
    <source>
        <strain evidence="10">RS5133</strain>
    </source>
</reference>
<keyword evidence="5 6" id="KW-0505">Motor protein</keyword>
<keyword evidence="11" id="KW-1185">Reference proteome</keyword>
<dbReference type="SUPFAM" id="SSF52540">
    <property type="entry name" value="P-loop containing nucleoside triphosphate hydrolases"/>
    <property type="match status" value="1"/>
</dbReference>